<dbReference type="SMART" id="SM00454">
    <property type="entry name" value="SAM"/>
    <property type="match status" value="1"/>
</dbReference>
<gene>
    <name evidence="10" type="ORF">OYC64_018869</name>
</gene>
<keyword evidence="11" id="KW-1185">Reference proteome</keyword>
<dbReference type="SUPFAM" id="SSF47769">
    <property type="entry name" value="SAM/Pointed domain"/>
    <property type="match status" value="1"/>
</dbReference>
<dbReference type="SUPFAM" id="SSF56112">
    <property type="entry name" value="Protein kinase-like (PK-like)"/>
    <property type="match status" value="1"/>
</dbReference>
<accession>A0ABD2GR08</accession>
<keyword evidence="5" id="KW-0067">ATP-binding</keyword>
<feature type="domain" description="Protein kinase" evidence="8">
    <location>
        <begin position="16"/>
        <end position="277"/>
    </location>
</feature>
<reference evidence="10 11" key="1">
    <citation type="journal article" date="2022" name="G3 (Bethesda)">
        <title>Evaluating Illumina-, Nanopore-, and PacBio-based genome assembly strategies with the bald notothen, Trematomus borchgrevinki.</title>
        <authorList>
            <person name="Rayamajhi N."/>
            <person name="Cheng C.C."/>
            <person name="Catchen J.M."/>
        </authorList>
    </citation>
    <scope>NUCLEOTIDE SEQUENCE [LARGE SCALE GENOMIC DNA]</scope>
    <source>
        <strain evidence="10">AGRC-2024</strain>
    </source>
</reference>
<feature type="coiled-coil region" evidence="6">
    <location>
        <begin position="280"/>
        <end position="328"/>
    </location>
</feature>
<feature type="compositionally biased region" description="Polar residues" evidence="7">
    <location>
        <begin position="709"/>
        <end position="757"/>
    </location>
</feature>
<dbReference type="InterPro" id="IPR001660">
    <property type="entry name" value="SAM"/>
</dbReference>
<dbReference type="PROSITE" id="PS50011">
    <property type="entry name" value="PROTEIN_KINASE_DOM"/>
    <property type="match status" value="1"/>
</dbReference>
<dbReference type="Pfam" id="PF00536">
    <property type="entry name" value="SAM_1"/>
    <property type="match status" value="1"/>
</dbReference>
<feature type="compositionally biased region" description="Basic and acidic residues" evidence="7">
    <location>
        <begin position="670"/>
        <end position="689"/>
    </location>
</feature>
<feature type="domain" description="SAM" evidence="9">
    <location>
        <begin position="339"/>
        <end position="410"/>
    </location>
</feature>
<evidence type="ECO:0000313" key="10">
    <source>
        <dbReference type="EMBL" id="KAL3056263.1"/>
    </source>
</evidence>
<evidence type="ECO:0000256" key="6">
    <source>
        <dbReference type="SAM" id="Coils"/>
    </source>
</evidence>
<dbReference type="Gene3D" id="1.10.510.10">
    <property type="entry name" value="Transferase(Phosphotransferase) domain 1"/>
    <property type="match status" value="1"/>
</dbReference>
<evidence type="ECO:0000259" key="8">
    <source>
        <dbReference type="PROSITE" id="PS50011"/>
    </source>
</evidence>
<comment type="caution">
    <text evidence="10">The sequence shown here is derived from an EMBL/GenBank/DDBJ whole genome shotgun (WGS) entry which is preliminary data.</text>
</comment>
<dbReference type="InterPro" id="IPR051681">
    <property type="entry name" value="Ser/Thr_Kinases-Pseudokinases"/>
</dbReference>
<protein>
    <submittedName>
        <fullName evidence="10">Uncharacterized protein</fullName>
    </submittedName>
</protein>
<dbReference type="InterPro" id="IPR013761">
    <property type="entry name" value="SAM/pointed_sf"/>
</dbReference>
<dbReference type="InterPro" id="IPR001245">
    <property type="entry name" value="Ser-Thr/Tyr_kinase_cat_dom"/>
</dbReference>
<dbReference type="Gene3D" id="3.30.200.20">
    <property type="entry name" value="Phosphorylase Kinase, domain 1"/>
    <property type="match status" value="1"/>
</dbReference>
<feature type="compositionally biased region" description="Basic and acidic residues" evidence="7">
    <location>
        <begin position="773"/>
        <end position="787"/>
    </location>
</feature>
<organism evidence="10 11">
    <name type="scientific">Pagothenia borchgrevinki</name>
    <name type="common">Bald rockcod</name>
    <name type="synonym">Trematomus borchgrevinki</name>
    <dbReference type="NCBI Taxonomy" id="8213"/>
    <lineage>
        <taxon>Eukaryota</taxon>
        <taxon>Metazoa</taxon>
        <taxon>Chordata</taxon>
        <taxon>Craniata</taxon>
        <taxon>Vertebrata</taxon>
        <taxon>Euteleostomi</taxon>
        <taxon>Actinopterygii</taxon>
        <taxon>Neopterygii</taxon>
        <taxon>Teleostei</taxon>
        <taxon>Neoteleostei</taxon>
        <taxon>Acanthomorphata</taxon>
        <taxon>Eupercaria</taxon>
        <taxon>Perciformes</taxon>
        <taxon>Notothenioidei</taxon>
        <taxon>Nototheniidae</taxon>
        <taxon>Pagothenia</taxon>
    </lineage>
</organism>
<dbReference type="AlphaFoldDB" id="A0ABD2GR08"/>
<dbReference type="PANTHER" id="PTHR44329">
    <property type="entry name" value="SERINE/THREONINE-PROTEIN KINASE TNNI3K-RELATED"/>
    <property type="match status" value="1"/>
</dbReference>
<feature type="compositionally biased region" description="Low complexity" evidence="7">
    <location>
        <begin position="637"/>
        <end position="669"/>
    </location>
</feature>
<dbReference type="PANTHER" id="PTHR44329:SF288">
    <property type="entry name" value="MITOGEN-ACTIVATED PROTEIN KINASE KINASE KINASE 20"/>
    <property type="match status" value="1"/>
</dbReference>
<dbReference type="EMBL" id="JBIYXZ010002076">
    <property type="protein sequence ID" value="KAL3056263.1"/>
    <property type="molecule type" value="Genomic_DNA"/>
</dbReference>
<dbReference type="InterPro" id="IPR000719">
    <property type="entry name" value="Prot_kinase_dom"/>
</dbReference>
<feature type="compositionally biased region" description="Gly residues" evidence="7">
    <location>
        <begin position="797"/>
        <end position="806"/>
    </location>
</feature>
<evidence type="ECO:0000313" key="11">
    <source>
        <dbReference type="Proteomes" id="UP001619887"/>
    </source>
</evidence>
<keyword evidence="2" id="KW-0808">Transferase</keyword>
<evidence type="ECO:0000256" key="7">
    <source>
        <dbReference type="SAM" id="MobiDB-lite"/>
    </source>
</evidence>
<dbReference type="PROSITE" id="PS50105">
    <property type="entry name" value="SAM_DOMAIN"/>
    <property type="match status" value="1"/>
</dbReference>
<dbReference type="Gene3D" id="1.10.150.50">
    <property type="entry name" value="Transcription Factor, Ets-1"/>
    <property type="match status" value="1"/>
</dbReference>
<proteinExistence type="predicted"/>
<dbReference type="FunFam" id="1.10.510.10:FF:000243">
    <property type="entry name" value="mitogen-activated protein kinase kinase kinase 20 isoform X2"/>
    <property type="match status" value="1"/>
</dbReference>
<dbReference type="Proteomes" id="UP001619887">
    <property type="component" value="Unassembled WGS sequence"/>
</dbReference>
<evidence type="ECO:0000256" key="5">
    <source>
        <dbReference type="ARBA" id="ARBA00022840"/>
    </source>
</evidence>
<evidence type="ECO:0000259" key="9">
    <source>
        <dbReference type="PROSITE" id="PS50105"/>
    </source>
</evidence>
<dbReference type="PRINTS" id="PR00109">
    <property type="entry name" value="TYRKINASE"/>
</dbReference>
<dbReference type="PROSITE" id="PS00108">
    <property type="entry name" value="PROTEIN_KINASE_ST"/>
    <property type="match status" value="1"/>
</dbReference>
<name>A0ABD2GR08_PAGBO</name>
<evidence type="ECO:0000256" key="2">
    <source>
        <dbReference type="ARBA" id="ARBA00022679"/>
    </source>
</evidence>
<dbReference type="FunFam" id="3.30.200.20:FF:000220">
    <property type="entry name" value="mitogen-activated protein kinase kinase kinase 20 isoform X1"/>
    <property type="match status" value="1"/>
</dbReference>
<keyword evidence="6" id="KW-0175">Coiled coil</keyword>
<evidence type="ECO:0000256" key="3">
    <source>
        <dbReference type="ARBA" id="ARBA00022741"/>
    </source>
</evidence>
<keyword evidence="3" id="KW-0547">Nucleotide-binding</keyword>
<dbReference type="GO" id="GO:0004674">
    <property type="term" value="F:protein serine/threonine kinase activity"/>
    <property type="evidence" value="ECO:0007669"/>
    <property type="project" value="UniProtKB-KW"/>
</dbReference>
<evidence type="ECO:0000256" key="1">
    <source>
        <dbReference type="ARBA" id="ARBA00022527"/>
    </source>
</evidence>
<keyword evidence="1" id="KW-0723">Serine/threonine-protein kinase</keyword>
<evidence type="ECO:0000256" key="4">
    <source>
        <dbReference type="ARBA" id="ARBA00022777"/>
    </source>
</evidence>
<dbReference type="GO" id="GO:0005524">
    <property type="term" value="F:ATP binding"/>
    <property type="evidence" value="ECO:0007669"/>
    <property type="project" value="UniProtKB-KW"/>
</dbReference>
<dbReference type="InterPro" id="IPR011009">
    <property type="entry name" value="Kinase-like_dom_sf"/>
</dbReference>
<dbReference type="CDD" id="cd09529">
    <property type="entry name" value="SAM_MLTK"/>
    <property type="match status" value="1"/>
</dbReference>
<dbReference type="SMART" id="SM00220">
    <property type="entry name" value="S_TKc"/>
    <property type="match status" value="1"/>
</dbReference>
<feature type="region of interest" description="Disordered" evidence="7">
    <location>
        <begin position="622"/>
        <end position="806"/>
    </location>
</feature>
<reference evidence="10 11" key="2">
    <citation type="journal article" date="2024" name="G3 (Bethesda)">
        <title>The genome of the cryopelagic Antarctic bald notothen, Trematomus borchgrevinki.</title>
        <authorList>
            <person name="Rayamajhi N."/>
            <person name="Rivera-Colon A.G."/>
            <person name="Minhas B.F."/>
            <person name="Cheng C.C."/>
            <person name="Catchen J.M."/>
        </authorList>
    </citation>
    <scope>NUCLEOTIDE SEQUENCE [LARGE SCALE GENOMIC DNA]</scope>
    <source>
        <strain evidence="10">AGRC-2024</strain>
    </source>
</reference>
<keyword evidence="4" id="KW-0418">Kinase</keyword>
<sequence length="806" mass="91133">MLSPSASFVQIKFDDILFYENCGGGSFGSVYRSRWISQDKEVAVKKLLKIENEAEILSVLSHRNIIQFYGAIVEAPNYGIVTEYASGGSLYDYLSSAESEHMDMGQIMTWAAEIARGMHYLHSEAPVKVIHRDLKSRNVVVAGDMVLKICDFGASKFLTHTTHMSLVGTFPWMAPEVIQSLPVSETCDTFSYGVVLWEMLTREIPFKGLEGLQVAWLVVEKHERLTIPSGCPSSFAELMKDCWATEPKERPMFKQILSTLESMSNDSQLPQQCNSFLHNKAEWRFEIEATLERLKKLERDLSTKEQELKERERRLKMWERKLIEQSNSPLLPTLDIYTWTEEHVYFWMQQIFGAGEDPCGMQLYADLFKENHITGKMLLLLTENDVRDMGVKSKGHVMHLKGEIEKLTNDYMGFVHFPPLFKDALEKEVEKSKAVNLELVFGYHWKPGTGNSDCKWKMYLELDGDDVALTYIKDVIFNANRKDVETLRMTKPPFVMDKWIVGIQQNQKVDYTVNYENDVMSPKSTRHSCPVVWSPSGGQDEIKTVELVIQTTSANIDLTLTDKSNPDIDPTWMYNVRQRQLMTEKNLKKTSALNVFTGSEARTLPQFLSAHESQGFSYAAAVRRSPNRARGSPWIDSRSSSPTTSLSAKLSSLHLGSKGSSPSSTTSESASERDRERPHSAGVVHDSRRNRYFGNTLTVGEGQGRGHAWTNTRDNYIHNKTSKTSRQPGRPRSNSYSFTPQNRPSTIPGISSVTGNPSEEKEGAKASDGGWIKVERQKRLPRQENKQVRGRQRRGGRGGGGAGGRT</sequence>
<dbReference type="Pfam" id="PF07714">
    <property type="entry name" value="PK_Tyr_Ser-Thr"/>
    <property type="match status" value="1"/>
</dbReference>
<dbReference type="InterPro" id="IPR008271">
    <property type="entry name" value="Ser/Thr_kinase_AS"/>
</dbReference>